<dbReference type="Pfam" id="PF00567">
    <property type="entry name" value="TUDOR"/>
    <property type="match status" value="1"/>
</dbReference>
<evidence type="ECO:0000313" key="2">
    <source>
        <dbReference type="EMBL" id="MFH4978726.1"/>
    </source>
</evidence>
<sequence>MVDADFVQLLPMKPNEMSLNRFSIHVLSCFDPDNISIRQTSLDPIPDYISGAVERDAIAQVCELPDSELRIGYYYAAKINGIWERVQLLGPSSINSHCMRVYLVDIGSFGITYKDKIRHLKLASGLRKIMMAKCKVSGIKPDKSSDTWSRESQLFMERLVCDAKKVEMEPCSEWIEYRSGSGNELLPHVPFVSANIYIDNADLAECLVHNGYAVRI</sequence>
<feature type="domain" description="Tudor" evidence="1">
    <location>
        <begin position="26"/>
        <end position="138"/>
    </location>
</feature>
<dbReference type="Gene3D" id="2.40.50.90">
    <property type="match status" value="1"/>
</dbReference>
<comment type="caution">
    <text evidence="2">The sequence shown here is derived from an EMBL/GenBank/DDBJ whole genome shotgun (WGS) entry which is preliminary data.</text>
</comment>
<gene>
    <name evidence="2" type="ORF">AB6A40_005435</name>
</gene>
<reference evidence="2 3" key="1">
    <citation type="submission" date="2024-08" db="EMBL/GenBank/DDBJ databases">
        <title>Gnathostoma spinigerum genome.</title>
        <authorList>
            <person name="Gonzalez-Bertolin B."/>
            <person name="Monzon S."/>
            <person name="Zaballos A."/>
            <person name="Jimenez P."/>
            <person name="Dekumyoy P."/>
            <person name="Varona S."/>
            <person name="Cuesta I."/>
            <person name="Sumanam S."/>
            <person name="Adisakwattana P."/>
            <person name="Gasser R.B."/>
            <person name="Hernandez-Gonzalez A."/>
            <person name="Young N.D."/>
            <person name="Perteguer M.J."/>
        </authorList>
    </citation>
    <scope>NUCLEOTIDE SEQUENCE [LARGE SCALE GENOMIC DNA]</scope>
    <source>
        <strain evidence="2">AL3</strain>
        <tissue evidence="2">Liver</tissue>
    </source>
</reference>
<dbReference type="CDD" id="cd20379">
    <property type="entry name" value="Tudor_dTUD-like"/>
    <property type="match status" value="1"/>
</dbReference>
<accession>A0ABD6EGA3</accession>
<evidence type="ECO:0000313" key="3">
    <source>
        <dbReference type="Proteomes" id="UP001608902"/>
    </source>
</evidence>
<dbReference type="AlphaFoldDB" id="A0ABD6EGA3"/>
<keyword evidence="3" id="KW-1185">Reference proteome</keyword>
<dbReference type="SUPFAM" id="SSF63748">
    <property type="entry name" value="Tudor/PWWP/MBT"/>
    <property type="match status" value="1"/>
</dbReference>
<organism evidence="2 3">
    <name type="scientific">Gnathostoma spinigerum</name>
    <dbReference type="NCBI Taxonomy" id="75299"/>
    <lineage>
        <taxon>Eukaryota</taxon>
        <taxon>Metazoa</taxon>
        <taxon>Ecdysozoa</taxon>
        <taxon>Nematoda</taxon>
        <taxon>Chromadorea</taxon>
        <taxon>Rhabditida</taxon>
        <taxon>Spirurina</taxon>
        <taxon>Gnathostomatomorpha</taxon>
        <taxon>Gnathostomatoidea</taxon>
        <taxon>Gnathostomatidae</taxon>
        <taxon>Gnathostoma</taxon>
    </lineage>
</organism>
<dbReference type="GO" id="GO:0005737">
    <property type="term" value="C:cytoplasm"/>
    <property type="evidence" value="ECO:0007669"/>
    <property type="project" value="UniProtKB-ARBA"/>
</dbReference>
<dbReference type="EMBL" id="JBGFUD010003453">
    <property type="protein sequence ID" value="MFH4978726.1"/>
    <property type="molecule type" value="Genomic_DNA"/>
</dbReference>
<proteinExistence type="predicted"/>
<name>A0ABD6EGA3_9BILA</name>
<evidence type="ECO:0000259" key="1">
    <source>
        <dbReference type="Pfam" id="PF00567"/>
    </source>
</evidence>
<dbReference type="InterPro" id="IPR002999">
    <property type="entry name" value="Tudor"/>
</dbReference>
<dbReference type="Proteomes" id="UP001608902">
    <property type="component" value="Unassembled WGS sequence"/>
</dbReference>
<dbReference type="InterPro" id="IPR035437">
    <property type="entry name" value="SNase_OB-fold_sf"/>
</dbReference>
<protein>
    <recommendedName>
        <fullName evidence="1">Tudor domain-containing protein</fullName>
    </recommendedName>
</protein>